<protein>
    <submittedName>
        <fullName evidence="2">Peptidase</fullName>
    </submittedName>
</protein>
<sequence>MASKNIGYDGWICDLPDHRDLPYFPSNELLQKLPSRIDLSEQCPPVYDQGSLRSCTANAISAAIEFERKKQNLSSLMPSRLFIYYNEREIEGTVNIDNGAQIRHGIKSVAKQGWCPEGEWPYDITKFAVKPPPACYQNAIKEKVIKYSRLKHDLNHMKSSLASGQPFVFGLVIYESFLTLEVARTGIVPVPEKSEKPHGGHAMLAVGYDDSQQSFIARSSSSSKWGIKGYCMMPYSYLTNSNLADDFWQIKLVSE</sequence>
<feature type="domain" description="Peptidase C1A papain C-terminal" evidence="1">
    <location>
        <begin position="33"/>
        <end position="235"/>
    </location>
</feature>
<accession>A0A3E0M1Z5</accession>
<gene>
    <name evidence="2" type="ORF">DWQ56_21890</name>
</gene>
<name>A0A3E0M1Z5_MICAE</name>
<proteinExistence type="predicted"/>
<evidence type="ECO:0000259" key="1">
    <source>
        <dbReference type="Pfam" id="PF00112"/>
    </source>
</evidence>
<organism evidence="2 3">
    <name type="scientific">Microcystis aeruginosa DA14</name>
    <dbReference type="NCBI Taxonomy" id="1987506"/>
    <lineage>
        <taxon>Bacteria</taxon>
        <taxon>Bacillati</taxon>
        <taxon>Cyanobacteriota</taxon>
        <taxon>Cyanophyceae</taxon>
        <taxon>Oscillatoriophycideae</taxon>
        <taxon>Chroococcales</taxon>
        <taxon>Microcystaceae</taxon>
        <taxon>Microcystis</taxon>
    </lineage>
</organism>
<dbReference type="Proteomes" id="UP000256301">
    <property type="component" value="Unassembled WGS sequence"/>
</dbReference>
<reference evidence="2 3" key="1">
    <citation type="submission" date="2017-08" db="EMBL/GenBank/DDBJ databases">
        <title>Functional genomic and metabolic studies of the symbiotic interactions of six Microcystis-dominated communities.</title>
        <authorList>
            <person name="Li Q."/>
            <person name="Lin F."/>
        </authorList>
    </citation>
    <scope>NUCLEOTIDE SEQUENCE [LARGE SCALE GENOMIC DNA]</scope>
    <source>
        <strain evidence="2">DA14</strain>
    </source>
</reference>
<dbReference type="PROSITE" id="PS00639">
    <property type="entry name" value="THIOL_PROTEASE_HIS"/>
    <property type="match status" value="1"/>
</dbReference>
<dbReference type="InterPro" id="IPR025660">
    <property type="entry name" value="Pept_his_AS"/>
</dbReference>
<comment type="caution">
    <text evidence="2">The sequence shown here is derived from an EMBL/GenBank/DDBJ whole genome shotgun (WGS) entry which is preliminary data.</text>
</comment>
<dbReference type="Gene3D" id="3.90.70.10">
    <property type="entry name" value="Cysteine proteinases"/>
    <property type="match status" value="1"/>
</dbReference>
<dbReference type="GO" id="GO:0008234">
    <property type="term" value="F:cysteine-type peptidase activity"/>
    <property type="evidence" value="ECO:0007669"/>
    <property type="project" value="InterPro"/>
</dbReference>
<evidence type="ECO:0000313" key="2">
    <source>
        <dbReference type="EMBL" id="REJ53497.1"/>
    </source>
</evidence>
<dbReference type="SUPFAM" id="SSF54001">
    <property type="entry name" value="Cysteine proteinases"/>
    <property type="match status" value="1"/>
</dbReference>
<dbReference type="InterPro" id="IPR038765">
    <property type="entry name" value="Papain-like_cys_pep_sf"/>
</dbReference>
<dbReference type="Pfam" id="PF00112">
    <property type="entry name" value="Peptidase_C1"/>
    <property type="match status" value="1"/>
</dbReference>
<dbReference type="EMBL" id="QQWE01000008">
    <property type="protein sequence ID" value="REJ53497.1"/>
    <property type="molecule type" value="Genomic_DNA"/>
</dbReference>
<dbReference type="CDD" id="cd02619">
    <property type="entry name" value="Peptidase_C1"/>
    <property type="match status" value="1"/>
</dbReference>
<dbReference type="AlphaFoldDB" id="A0A3E0M1Z5"/>
<evidence type="ECO:0000313" key="3">
    <source>
        <dbReference type="Proteomes" id="UP000256301"/>
    </source>
</evidence>
<dbReference type="GO" id="GO:0006508">
    <property type="term" value="P:proteolysis"/>
    <property type="evidence" value="ECO:0007669"/>
    <property type="project" value="InterPro"/>
</dbReference>
<dbReference type="InterPro" id="IPR000668">
    <property type="entry name" value="Peptidase_C1A_C"/>
</dbReference>